<feature type="binding site" evidence="1">
    <location>
        <position position="174"/>
    </location>
    <ligand>
        <name>Mg(2+)</name>
        <dbReference type="ChEBI" id="CHEBI:18420"/>
        <label>1</label>
    </ligand>
</feature>
<dbReference type="Pfam" id="PF08837">
    <property type="entry name" value="DUF1810"/>
    <property type="match status" value="1"/>
</dbReference>
<dbReference type="AlphaFoldDB" id="F0QZ12"/>
<comment type="cofactor">
    <cofactor evidence="1">
        <name>Mg(2+)</name>
        <dbReference type="ChEBI" id="CHEBI:18420"/>
    </cofactor>
    <text evidence="1">Binds 2 magnesium ions per subunit.</text>
</comment>
<dbReference type="HOGENOM" id="CLU_693810_0_0_10"/>
<organism evidence="2 3">
    <name type="scientific">Phocaeicola salanitronis (strain DSM 18170 / JCM 13657 / CCUG 60908 / BL78)</name>
    <name type="common">Bacteroides salanitronis</name>
    <dbReference type="NCBI Taxonomy" id="667015"/>
    <lineage>
        <taxon>Bacteria</taxon>
        <taxon>Pseudomonadati</taxon>
        <taxon>Bacteroidota</taxon>
        <taxon>Bacteroidia</taxon>
        <taxon>Bacteroidales</taxon>
        <taxon>Bacteroidaceae</taxon>
        <taxon>Phocaeicola</taxon>
    </lineage>
</organism>
<dbReference type="SUPFAM" id="SSF140736">
    <property type="entry name" value="Rv1873-like"/>
    <property type="match status" value="1"/>
</dbReference>
<dbReference type="InterPro" id="IPR050792">
    <property type="entry name" value="ADP-ribosylglycohydrolase"/>
</dbReference>
<feature type="binding site" evidence="1">
    <location>
        <position position="348"/>
    </location>
    <ligand>
        <name>Mg(2+)</name>
        <dbReference type="ChEBI" id="CHEBI:18420"/>
        <label>1</label>
    </ligand>
</feature>
<reference evidence="2 3" key="1">
    <citation type="journal article" date="2011" name="Stand. Genomic Sci.">
        <title>Complete genome sequence of Bacteroides salanitronis type strain (BL78).</title>
        <authorList>
            <person name="Gronow S."/>
            <person name="Held B."/>
            <person name="Lucas S."/>
            <person name="Lapidus A."/>
            <person name="Del Rio T.G."/>
            <person name="Nolan M."/>
            <person name="Tice H."/>
            <person name="Deshpande S."/>
            <person name="Cheng J.F."/>
            <person name="Pitluck S."/>
            <person name="Liolios K."/>
            <person name="Pagani I."/>
            <person name="Ivanova N."/>
            <person name="Mavromatis K."/>
            <person name="Pati A."/>
            <person name="Tapia R."/>
            <person name="Han C."/>
            <person name="Goodwin L."/>
            <person name="Chen A."/>
            <person name="Palaniappan K."/>
            <person name="Land M."/>
            <person name="Hauser L."/>
            <person name="Chang Y.J."/>
            <person name="Jeffries C.D."/>
            <person name="Brambilla E.M."/>
            <person name="Rohde M."/>
            <person name="Goker M."/>
            <person name="Detter J.C."/>
            <person name="Woyke T."/>
            <person name="Bristow J."/>
            <person name="Markowitz V."/>
            <person name="Hugenholtz P."/>
            <person name="Kyrpides N.C."/>
            <person name="Klenk H.P."/>
            <person name="Eisen J.A."/>
        </authorList>
    </citation>
    <scope>NUCLEOTIDE SEQUENCE [LARGE SCALE GENOMIC DNA]</scope>
    <source>
        <strain evidence="2 3">DSM 18170</strain>
    </source>
</reference>
<dbReference type="STRING" id="667015.Bacsa_1469"/>
<protein>
    <recommendedName>
        <fullName evidence="4">ADP-ribosylation/Crystallin J1</fullName>
    </recommendedName>
</protein>
<keyword evidence="1" id="KW-0479">Metal-binding</keyword>
<dbReference type="EMBL" id="CP002530">
    <property type="protein sequence ID" value="ADY36041.1"/>
    <property type="molecule type" value="Genomic_DNA"/>
</dbReference>
<gene>
    <name evidence="2" type="ordered locus">Bacsa_1469</name>
</gene>
<dbReference type="PANTHER" id="PTHR16222">
    <property type="entry name" value="ADP-RIBOSYLGLYCOHYDROLASE"/>
    <property type="match status" value="1"/>
</dbReference>
<dbReference type="PANTHER" id="PTHR16222:SF12">
    <property type="entry name" value="ADP-RIBOSYLGLYCOHYDROLASE-RELATED"/>
    <property type="match status" value="1"/>
</dbReference>
<sequence>MNIERFLAAQQGTYAEALAEVKAGRKTSHWIWWIFPQLRGLGISETSHYYGISGLEEARAYWLHPVLKERLREITLAFLQTGKSAESVFGMLDAMKVRSCMTLFYEATKEDLFMQVLQTRFNGQKDNRTLEMLYLPKDRFLLGAVAGDVIGSVYEHYRTKRMDFPLFPEGSRFTDDTVMTVANADWLLYGDDLARIMQRYGNRYPHAGYGGMFRKWLTEENPQPYRSFGNGSAMRVSPVGWAFDSLEETLEAASRSASVTHNHPEGIKGAQAVAACIFLARHNEAKQEIKAFVEQAFGYDLARTCDEIRPSYRFDSRCQGSVPESILAFLESTDYESAVRLAVSLGGDADTMGAIAGSIAEAYYGGVPKPIRQETLKRIPDEFTEVLKLFSERFVVN</sequence>
<dbReference type="KEGG" id="bsa:Bacsa_1469"/>
<accession>F0QZ12</accession>
<evidence type="ECO:0008006" key="4">
    <source>
        <dbReference type="Google" id="ProtNLM"/>
    </source>
</evidence>
<dbReference type="eggNOG" id="COG1397">
    <property type="taxonomic scope" value="Bacteria"/>
</dbReference>
<keyword evidence="1" id="KW-0460">Magnesium</keyword>
<dbReference type="RefSeq" id="WP_013617472.1">
    <property type="nucleotide sequence ID" value="NC_015164.1"/>
</dbReference>
<dbReference type="SUPFAM" id="SSF101478">
    <property type="entry name" value="ADP-ribosylglycohydrolase"/>
    <property type="match status" value="1"/>
</dbReference>
<name>F0QZ12_PHOSB</name>
<feature type="binding site" evidence="1">
    <location>
        <position position="350"/>
    </location>
    <ligand>
        <name>Mg(2+)</name>
        <dbReference type="ChEBI" id="CHEBI:18420"/>
        <label>1</label>
    </ligand>
</feature>
<keyword evidence="3" id="KW-1185">Reference proteome</keyword>
<feature type="binding site" evidence="1">
    <location>
        <position position="175"/>
    </location>
    <ligand>
        <name>Mg(2+)</name>
        <dbReference type="ChEBI" id="CHEBI:18420"/>
        <label>1</label>
    </ligand>
</feature>
<feature type="binding site" evidence="1">
    <location>
        <position position="176"/>
    </location>
    <ligand>
        <name>Mg(2+)</name>
        <dbReference type="ChEBI" id="CHEBI:18420"/>
        <label>1</label>
    </ligand>
</feature>
<feature type="binding site" evidence="1">
    <location>
        <position position="351"/>
    </location>
    <ligand>
        <name>Mg(2+)</name>
        <dbReference type="ChEBI" id="CHEBI:18420"/>
        <label>1</label>
    </ligand>
</feature>
<dbReference type="GO" id="GO:0046872">
    <property type="term" value="F:metal ion binding"/>
    <property type="evidence" value="ECO:0007669"/>
    <property type="project" value="UniProtKB-KW"/>
</dbReference>
<dbReference type="InterPro" id="IPR036705">
    <property type="entry name" value="Ribosyl_crysJ1_sf"/>
</dbReference>
<dbReference type="InterPro" id="IPR014937">
    <property type="entry name" value="DUF1810"/>
</dbReference>
<evidence type="ECO:0000313" key="3">
    <source>
        <dbReference type="Proteomes" id="UP000007486"/>
    </source>
</evidence>
<dbReference type="Gene3D" id="1.25.40.380">
    <property type="entry name" value="Protein of unknown function DUF1810"/>
    <property type="match status" value="1"/>
</dbReference>
<evidence type="ECO:0000313" key="2">
    <source>
        <dbReference type="EMBL" id="ADY36041.1"/>
    </source>
</evidence>
<dbReference type="Gene3D" id="1.10.4080.10">
    <property type="entry name" value="ADP-ribosylation/Crystallin J1"/>
    <property type="match status" value="1"/>
</dbReference>
<evidence type="ECO:0000256" key="1">
    <source>
        <dbReference type="PIRSR" id="PIRSR605502-1"/>
    </source>
</evidence>
<dbReference type="Pfam" id="PF03747">
    <property type="entry name" value="ADP_ribosyl_GH"/>
    <property type="match status" value="1"/>
</dbReference>
<dbReference type="eggNOG" id="COG5579">
    <property type="taxonomic scope" value="Bacteria"/>
</dbReference>
<dbReference type="InterPro" id="IPR005502">
    <property type="entry name" value="Ribosyl_crysJ1"/>
</dbReference>
<dbReference type="InterPro" id="IPR036287">
    <property type="entry name" value="Rv1873-like_sf"/>
</dbReference>
<dbReference type="Proteomes" id="UP000007486">
    <property type="component" value="Chromosome"/>
</dbReference>
<proteinExistence type="predicted"/>